<keyword evidence="8" id="KW-1185">Reference proteome</keyword>
<comment type="subcellular location">
    <subcellularLocation>
        <location evidence="1">Cell membrane</location>
        <topology evidence="1">Multi-pass membrane protein</topology>
    </subcellularLocation>
</comment>
<evidence type="ECO:0000313" key="7">
    <source>
        <dbReference type="EMBL" id="MDA4846968.1"/>
    </source>
</evidence>
<evidence type="ECO:0000256" key="3">
    <source>
        <dbReference type="ARBA" id="ARBA00022692"/>
    </source>
</evidence>
<comment type="caution">
    <text evidence="7">The sequence shown here is derived from an EMBL/GenBank/DDBJ whole genome shotgun (WGS) entry which is preliminary data.</text>
</comment>
<keyword evidence="2" id="KW-1003">Cell membrane</keyword>
<feature type="transmembrane region" description="Helical" evidence="6">
    <location>
        <begin position="46"/>
        <end position="71"/>
    </location>
</feature>
<feature type="transmembrane region" description="Helical" evidence="6">
    <location>
        <begin position="341"/>
        <end position="363"/>
    </location>
</feature>
<feature type="transmembrane region" description="Helical" evidence="6">
    <location>
        <begin position="12"/>
        <end position="34"/>
    </location>
</feature>
<proteinExistence type="predicted"/>
<dbReference type="EMBL" id="JAPJZH010000010">
    <property type="protein sequence ID" value="MDA4846968.1"/>
    <property type="molecule type" value="Genomic_DNA"/>
</dbReference>
<dbReference type="Pfam" id="PF03739">
    <property type="entry name" value="LptF_LptG"/>
    <property type="match status" value="1"/>
</dbReference>
<protein>
    <submittedName>
        <fullName evidence="7">LptF/LptG family permease</fullName>
    </submittedName>
</protein>
<dbReference type="InterPro" id="IPR005495">
    <property type="entry name" value="LptG/LptF_permease"/>
</dbReference>
<keyword evidence="5 6" id="KW-0472">Membrane</keyword>
<feature type="transmembrane region" description="Helical" evidence="6">
    <location>
        <begin position="308"/>
        <end position="329"/>
    </location>
</feature>
<dbReference type="Proteomes" id="UP001148313">
    <property type="component" value="Unassembled WGS sequence"/>
</dbReference>
<dbReference type="PANTHER" id="PTHR33529">
    <property type="entry name" value="SLR0882 PROTEIN-RELATED"/>
    <property type="match status" value="1"/>
</dbReference>
<evidence type="ECO:0000256" key="1">
    <source>
        <dbReference type="ARBA" id="ARBA00004651"/>
    </source>
</evidence>
<dbReference type="PANTHER" id="PTHR33529:SF6">
    <property type="entry name" value="YJGP_YJGQ FAMILY PERMEASE"/>
    <property type="match status" value="1"/>
</dbReference>
<reference evidence="7" key="1">
    <citation type="submission" date="2022-11" db="EMBL/GenBank/DDBJ databases">
        <title>Hoeflea poritis sp. nov., isolated from scleractinian coral Porites lutea.</title>
        <authorList>
            <person name="Zhang G."/>
            <person name="Wei Q."/>
            <person name="Cai L."/>
        </authorList>
    </citation>
    <scope>NUCLEOTIDE SEQUENCE</scope>
    <source>
        <strain evidence="7">E7-10</strain>
    </source>
</reference>
<organism evidence="7 8">
    <name type="scientific">Hoeflea poritis</name>
    <dbReference type="NCBI Taxonomy" id="2993659"/>
    <lineage>
        <taxon>Bacteria</taxon>
        <taxon>Pseudomonadati</taxon>
        <taxon>Pseudomonadota</taxon>
        <taxon>Alphaproteobacteria</taxon>
        <taxon>Hyphomicrobiales</taxon>
        <taxon>Rhizobiaceae</taxon>
        <taxon>Hoeflea</taxon>
    </lineage>
</organism>
<sequence length="403" mass="44179">MKLIERYILSRVLILSVGTMLATATIAMTTQVLLRVDLLSSTGQSLLAFLKLAGLVMPTMMVIVMPFALMIGAAQTLSTMNTDSELAVIEASGGSRALIARPILLVATLMSLLSLAESNFVEPWINKQIKILVSQASADLFSAAVQSGAFHKVEDGLYVSVAEKLPGGQLGGIFLADERDKDVDLLYHAKHGVFTEGGGRDLLILSDGELHRKDNGSGNVSIIRFATYALDLSLIGGSSGRTGAPPPKERPTSYLFNPDTSDPYYERNPRDFIKRINKRLSEWLYPLTFGFITVFFLGKAHSNRHEQVWSVVTAASIAFLLRGFGFYSVDESSSSRIFSILCYAVPLGAIGICSLFMITNWTYRTPRYLTDLSSRLSSEDQPFLVHLRNWMSDLTGSGKRSAQ</sequence>
<accession>A0ABT4VSI1</accession>
<evidence type="ECO:0000256" key="6">
    <source>
        <dbReference type="SAM" id="Phobius"/>
    </source>
</evidence>
<evidence type="ECO:0000313" key="8">
    <source>
        <dbReference type="Proteomes" id="UP001148313"/>
    </source>
</evidence>
<gene>
    <name evidence="7" type="ORF">OOZ53_16535</name>
</gene>
<evidence type="ECO:0000256" key="2">
    <source>
        <dbReference type="ARBA" id="ARBA00022475"/>
    </source>
</evidence>
<evidence type="ECO:0000256" key="4">
    <source>
        <dbReference type="ARBA" id="ARBA00022989"/>
    </source>
</evidence>
<name>A0ABT4VSI1_9HYPH</name>
<evidence type="ECO:0000256" key="5">
    <source>
        <dbReference type="ARBA" id="ARBA00023136"/>
    </source>
</evidence>
<dbReference type="RefSeq" id="WP_271090769.1">
    <property type="nucleotide sequence ID" value="NZ_JAPJZH010000010.1"/>
</dbReference>
<keyword evidence="3 6" id="KW-0812">Transmembrane</keyword>
<keyword evidence="4 6" id="KW-1133">Transmembrane helix</keyword>
<feature type="transmembrane region" description="Helical" evidence="6">
    <location>
        <begin position="283"/>
        <end position="302"/>
    </location>
</feature>